<protein>
    <submittedName>
        <fullName evidence="2">Uncharacterized protein</fullName>
    </submittedName>
</protein>
<reference evidence="2 3" key="1">
    <citation type="submission" date="2019-06" db="EMBL/GenBank/DDBJ databases">
        <title>A chromosomal-level reference genome of Carpinus fangiana (Coryloideae, Betulaceae).</title>
        <authorList>
            <person name="Yang X."/>
            <person name="Wang Z."/>
            <person name="Zhang L."/>
            <person name="Hao G."/>
            <person name="Liu J."/>
            <person name="Yang Y."/>
        </authorList>
    </citation>
    <scope>NUCLEOTIDE SEQUENCE [LARGE SCALE GENOMIC DNA]</scope>
    <source>
        <strain evidence="2">Cfa_2016G</strain>
        <tissue evidence="2">Leaf</tissue>
    </source>
</reference>
<dbReference type="AlphaFoldDB" id="A0A5N6RHS4"/>
<organism evidence="2 3">
    <name type="scientific">Carpinus fangiana</name>
    <dbReference type="NCBI Taxonomy" id="176857"/>
    <lineage>
        <taxon>Eukaryota</taxon>
        <taxon>Viridiplantae</taxon>
        <taxon>Streptophyta</taxon>
        <taxon>Embryophyta</taxon>
        <taxon>Tracheophyta</taxon>
        <taxon>Spermatophyta</taxon>
        <taxon>Magnoliopsida</taxon>
        <taxon>eudicotyledons</taxon>
        <taxon>Gunneridae</taxon>
        <taxon>Pentapetalae</taxon>
        <taxon>rosids</taxon>
        <taxon>fabids</taxon>
        <taxon>Fagales</taxon>
        <taxon>Betulaceae</taxon>
        <taxon>Carpinus</taxon>
    </lineage>
</organism>
<gene>
    <name evidence="2" type="ORF">FH972_017048</name>
</gene>
<evidence type="ECO:0000256" key="1">
    <source>
        <dbReference type="SAM" id="MobiDB-lite"/>
    </source>
</evidence>
<evidence type="ECO:0000313" key="2">
    <source>
        <dbReference type="EMBL" id="KAE8099034.1"/>
    </source>
</evidence>
<feature type="compositionally biased region" description="Polar residues" evidence="1">
    <location>
        <begin position="22"/>
        <end position="34"/>
    </location>
</feature>
<accession>A0A5N6RHS4</accession>
<name>A0A5N6RHS4_9ROSI</name>
<dbReference type="EMBL" id="CM017327">
    <property type="protein sequence ID" value="KAE8099034.1"/>
    <property type="molecule type" value="Genomic_DNA"/>
</dbReference>
<evidence type="ECO:0000313" key="3">
    <source>
        <dbReference type="Proteomes" id="UP000327013"/>
    </source>
</evidence>
<dbReference type="Proteomes" id="UP000327013">
    <property type="component" value="Chromosome 7"/>
</dbReference>
<proteinExistence type="predicted"/>
<keyword evidence="3" id="KW-1185">Reference proteome</keyword>
<sequence>MADHCPTSMATAKHRRPLPIPATTQNHQMSSSIAHSGHYPKTPPLAFMKPPSE</sequence>
<feature type="region of interest" description="Disordered" evidence="1">
    <location>
        <begin position="1"/>
        <end position="53"/>
    </location>
</feature>